<feature type="transmembrane region" description="Helical" evidence="1">
    <location>
        <begin position="12"/>
        <end position="35"/>
    </location>
</feature>
<dbReference type="Proteomes" id="UP000567293">
    <property type="component" value="Unassembled WGS sequence"/>
</dbReference>
<evidence type="ECO:0000313" key="2">
    <source>
        <dbReference type="EMBL" id="MBA0085749.1"/>
    </source>
</evidence>
<keyword evidence="1" id="KW-1133">Transmembrane helix</keyword>
<accession>A0A7V8NQM0</accession>
<comment type="caution">
    <text evidence="2">The sequence shown here is derived from an EMBL/GenBank/DDBJ whole genome shotgun (WGS) entry which is preliminary data.</text>
</comment>
<evidence type="ECO:0000313" key="3">
    <source>
        <dbReference type="Proteomes" id="UP000567293"/>
    </source>
</evidence>
<reference evidence="2" key="1">
    <citation type="submission" date="2020-06" db="EMBL/GenBank/DDBJ databases">
        <title>Legume-microbial interactions unlock mineral nutrients during tropical forest succession.</title>
        <authorList>
            <person name="Epihov D.Z."/>
        </authorList>
    </citation>
    <scope>NUCLEOTIDE SEQUENCE [LARGE SCALE GENOMIC DNA]</scope>
    <source>
        <strain evidence="2">Pan2503</strain>
    </source>
</reference>
<protein>
    <submittedName>
        <fullName evidence="2">Uncharacterized protein</fullName>
    </submittedName>
</protein>
<feature type="non-terminal residue" evidence="2">
    <location>
        <position position="1"/>
    </location>
</feature>
<name>A0A7V8NQM0_9BACT</name>
<feature type="transmembrane region" description="Helical" evidence="1">
    <location>
        <begin position="228"/>
        <end position="248"/>
    </location>
</feature>
<organism evidence="2 3">
    <name type="scientific">Candidatus Acidiferrum panamense</name>
    <dbReference type="NCBI Taxonomy" id="2741543"/>
    <lineage>
        <taxon>Bacteria</taxon>
        <taxon>Pseudomonadati</taxon>
        <taxon>Acidobacteriota</taxon>
        <taxon>Terriglobia</taxon>
        <taxon>Candidatus Acidiferrales</taxon>
        <taxon>Candidatus Acidiferrum</taxon>
    </lineage>
</organism>
<keyword evidence="1" id="KW-0812">Transmembrane</keyword>
<gene>
    <name evidence="2" type="ORF">HRJ53_12195</name>
</gene>
<proteinExistence type="predicted"/>
<dbReference type="AlphaFoldDB" id="A0A7V8NQM0"/>
<feature type="transmembrane region" description="Helical" evidence="1">
    <location>
        <begin position="73"/>
        <end position="91"/>
    </location>
</feature>
<sequence length="260" mass="28774">KNRDEEETRGKLWRVMVLLGVAAAILMIPPSSILWELLPELRFIQFPWRWMGILAVPYAFFGAAAMARARVRWFWVSVGILAAAGTATFLVRKAWWDSQDIPVLEHAIAGGQGFDGTDEYDPITDDHTDLPAKAPQVEILPATDAQASRPQAGIRLVLWTAEEKELRVTSPRPVWLAIRLLDYPAWRVLVNGRPVKPQSRETTAQMILPLPGGTNRIELTFVRTLDRAVGSLLSAVSTLALVAAFWGVPLDGFRKGASTG</sequence>
<keyword evidence="1" id="KW-0472">Membrane</keyword>
<feature type="transmembrane region" description="Helical" evidence="1">
    <location>
        <begin position="47"/>
        <end position="66"/>
    </location>
</feature>
<dbReference type="EMBL" id="JACDQQ010001191">
    <property type="protein sequence ID" value="MBA0085749.1"/>
    <property type="molecule type" value="Genomic_DNA"/>
</dbReference>
<keyword evidence="3" id="KW-1185">Reference proteome</keyword>
<evidence type="ECO:0000256" key="1">
    <source>
        <dbReference type="SAM" id="Phobius"/>
    </source>
</evidence>